<dbReference type="SUPFAM" id="SSF51064">
    <property type="entry name" value="Head domain of nucleotide exchange factor GrpE"/>
    <property type="match status" value="1"/>
</dbReference>
<feature type="transmembrane region" description="Helical" evidence="2">
    <location>
        <begin position="33"/>
        <end position="53"/>
    </location>
</feature>
<name>A0A1G9F9U0_9ACTN</name>
<proteinExistence type="predicted"/>
<dbReference type="Gene3D" id="2.30.22.10">
    <property type="entry name" value="Head domain of nucleotide exchange factor GrpE"/>
    <property type="match status" value="1"/>
</dbReference>
<dbReference type="AlphaFoldDB" id="A0A1G9F9U0"/>
<reference evidence="4" key="1">
    <citation type="submission" date="2016-10" db="EMBL/GenBank/DDBJ databases">
        <authorList>
            <person name="Varghese N."/>
            <person name="Submissions S."/>
        </authorList>
    </citation>
    <scope>NUCLEOTIDE SEQUENCE [LARGE SCALE GENOMIC DNA]</scope>
    <source>
        <strain evidence="4">CGMCC 4.3147</strain>
    </source>
</reference>
<dbReference type="OrthoDB" id="3701169at2"/>
<evidence type="ECO:0000313" key="3">
    <source>
        <dbReference type="EMBL" id="SDK85177.1"/>
    </source>
</evidence>
<sequence length="197" mass="19651">MTNRLGGPLVGALVGLAAAALGAVFLTGGGFDARVLGIAAGSVLVTAAVAFAAGRSIAAPAAKAAALNPPPFAPPAGTGAVSGAIPVGQLADSARAAQNTTDRTVLVETCIWMRDRATSPALAQHLDGAFAKVGVNPVDATGQRFDPAVHEAGSTVAARGPADEGIIARTEQIGYTDRGRIVRHPIVTVYRGQGVRA</sequence>
<protein>
    <submittedName>
        <fullName evidence="3">GrpE protein</fullName>
    </submittedName>
</protein>
<dbReference type="GO" id="GO:0051087">
    <property type="term" value="F:protein-folding chaperone binding"/>
    <property type="evidence" value="ECO:0007669"/>
    <property type="project" value="InterPro"/>
</dbReference>
<gene>
    <name evidence="3" type="ORF">SAMN05216298_1663</name>
</gene>
<dbReference type="InterPro" id="IPR000740">
    <property type="entry name" value="GrpE"/>
</dbReference>
<dbReference type="RefSeq" id="WP_143034712.1">
    <property type="nucleotide sequence ID" value="NZ_FNGF01000002.1"/>
</dbReference>
<dbReference type="Pfam" id="PF01025">
    <property type="entry name" value="GrpE"/>
    <property type="match status" value="1"/>
</dbReference>
<feature type="transmembrane region" description="Helical" evidence="2">
    <location>
        <begin position="7"/>
        <end position="27"/>
    </location>
</feature>
<keyword evidence="1" id="KW-0143">Chaperone</keyword>
<organism evidence="3 4">
    <name type="scientific">Glycomyces sambucus</name>
    <dbReference type="NCBI Taxonomy" id="380244"/>
    <lineage>
        <taxon>Bacteria</taxon>
        <taxon>Bacillati</taxon>
        <taxon>Actinomycetota</taxon>
        <taxon>Actinomycetes</taxon>
        <taxon>Glycomycetales</taxon>
        <taxon>Glycomycetaceae</taxon>
        <taxon>Glycomyces</taxon>
    </lineage>
</organism>
<keyword evidence="2" id="KW-1133">Transmembrane helix</keyword>
<dbReference type="EMBL" id="FNGF01000002">
    <property type="protein sequence ID" value="SDK85177.1"/>
    <property type="molecule type" value="Genomic_DNA"/>
</dbReference>
<evidence type="ECO:0000256" key="1">
    <source>
        <dbReference type="ARBA" id="ARBA00023186"/>
    </source>
</evidence>
<keyword evidence="4" id="KW-1185">Reference proteome</keyword>
<keyword evidence="2" id="KW-0812">Transmembrane</keyword>
<dbReference type="STRING" id="380244.SAMN05216298_1663"/>
<keyword evidence="2" id="KW-0472">Membrane</keyword>
<dbReference type="Proteomes" id="UP000198662">
    <property type="component" value="Unassembled WGS sequence"/>
</dbReference>
<accession>A0A1G9F9U0</accession>
<dbReference type="InterPro" id="IPR009012">
    <property type="entry name" value="GrpE_head"/>
</dbReference>
<dbReference type="GO" id="GO:0000774">
    <property type="term" value="F:adenyl-nucleotide exchange factor activity"/>
    <property type="evidence" value="ECO:0007669"/>
    <property type="project" value="InterPro"/>
</dbReference>
<evidence type="ECO:0000256" key="2">
    <source>
        <dbReference type="SAM" id="Phobius"/>
    </source>
</evidence>
<evidence type="ECO:0000313" key="4">
    <source>
        <dbReference type="Proteomes" id="UP000198662"/>
    </source>
</evidence>
<dbReference type="GO" id="GO:0006457">
    <property type="term" value="P:protein folding"/>
    <property type="evidence" value="ECO:0007669"/>
    <property type="project" value="InterPro"/>
</dbReference>
<dbReference type="GO" id="GO:0042803">
    <property type="term" value="F:protein homodimerization activity"/>
    <property type="evidence" value="ECO:0007669"/>
    <property type="project" value="InterPro"/>
</dbReference>